<dbReference type="SUPFAM" id="SSF81995">
    <property type="entry name" value="beta-sandwich domain of Sec23/24"/>
    <property type="match status" value="1"/>
</dbReference>
<sequence length="211" mass="21071">MSQPVQPPNPPQQPHGGQPADGNPYAGQQPAPGNPYAGQQQPGAPTGNPFAGQQPGAPTGNPFAGQQPGQFGGGFPPAPRGNVGLGVLTALGTAIVAAILYGVIAGSIEREVGYAAIGVGFLVGFAASKVGGPLPAIGAASAVFSLGAVFLGQLVAMSMILADGLGVGFSEVFFEHFGDVVDVWKQESDFMTYLFLLLGPVAAFGGARKAA</sequence>
<feature type="transmembrane region" description="Helical" evidence="2">
    <location>
        <begin position="83"/>
        <end position="106"/>
    </location>
</feature>
<name>A0ABY9JCT0_9ACTN</name>
<feature type="compositionally biased region" description="Pro residues" evidence="1">
    <location>
        <begin position="1"/>
        <end position="13"/>
    </location>
</feature>
<feature type="region of interest" description="Disordered" evidence="1">
    <location>
        <begin position="1"/>
        <end position="76"/>
    </location>
</feature>
<keyword evidence="2" id="KW-1133">Transmembrane helix</keyword>
<evidence type="ECO:0000256" key="2">
    <source>
        <dbReference type="SAM" id="Phobius"/>
    </source>
</evidence>
<accession>A0ABY9JCT0</accession>
<feature type="transmembrane region" description="Helical" evidence="2">
    <location>
        <begin position="143"/>
        <end position="170"/>
    </location>
</feature>
<dbReference type="EMBL" id="CP120983">
    <property type="protein sequence ID" value="WLQ64644.1"/>
    <property type="molecule type" value="Genomic_DNA"/>
</dbReference>
<reference evidence="3 4" key="1">
    <citation type="submission" date="2023-03" db="EMBL/GenBank/DDBJ databases">
        <title>Isolation and description of six Streptomyces strains from soil environments, able to metabolize different microbial glucans.</title>
        <authorList>
            <person name="Widen T."/>
            <person name="Larsbrink J."/>
        </authorList>
    </citation>
    <scope>NUCLEOTIDE SEQUENCE [LARGE SCALE GENOMIC DNA]</scope>
    <source>
        <strain evidence="3 4">Alt3</strain>
    </source>
</reference>
<evidence type="ECO:0000313" key="3">
    <source>
        <dbReference type="EMBL" id="WLQ64644.1"/>
    </source>
</evidence>
<protein>
    <recommendedName>
        <fullName evidence="5">Integral membrane protein</fullName>
    </recommendedName>
</protein>
<evidence type="ECO:0008006" key="5">
    <source>
        <dbReference type="Google" id="ProtNLM"/>
    </source>
</evidence>
<evidence type="ECO:0000313" key="4">
    <source>
        <dbReference type="Proteomes" id="UP001224433"/>
    </source>
</evidence>
<evidence type="ECO:0000256" key="1">
    <source>
        <dbReference type="SAM" id="MobiDB-lite"/>
    </source>
</evidence>
<keyword evidence="2" id="KW-0472">Membrane</keyword>
<proteinExistence type="predicted"/>
<gene>
    <name evidence="3" type="ORF">P8A20_14030</name>
</gene>
<keyword evidence="2" id="KW-0812">Transmembrane</keyword>
<organism evidence="3 4">
    <name type="scientific">Streptomyces glycanivorans</name>
    <dbReference type="NCBI Taxonomy" id="3033808"/>
    <lineage>
        <taxon>Bacteria</taxon>
        <taxon>Bacillati</taxon>
        <taxon>Actinomycetota</taxon>
        <taxon>Actinomycetes</taxon>
        <taxon>Kitasatosporales</taxon>
        <taxon>Streptomycetaceae</taxon>
        <taxon>Streptomyces</taxon>
    </lineage>
</organism>
<keyword evidence="4" id="KW-1185">Reference proteome</keyword>
<feature type="transmembrane region" description="Helical" evidence="2">
    <location>
        <begin position="112"/>
        <end position="131"/>
    </location>
</feature>
<dbReference type="Proteomes" id="UP001224433">
    <property type="component" value="Chromosome"/>
</dbReference>
<dbReference type="RefSeq" id="WP_306103608.1">
    <property type="nucleotide sequence ID" value="NZ_CP120983.1"/>
</dbReference>
<feature type="transmembrane region" description="Helical" evidence="2">
    <location>
        <begin position="190"/>
        <end position="207"/>
    </location>
</feature>